<dbReference type="InterPro" id="IPR051161">
    <property type="entry name" value="Mannose-6P_isomerase_type2"/>
</dbReference>
<proteinExistence type="predicted"/>
<dbReference type="EC" id="2.7.7.13" evidence="4"/>
<dbReference type="Pfam" id="PF22640">
    <property type="entry name" value="ManC_GMP_beta-helix"/>
    <property type="match status" value="1"/>
</dbReference>
<dbReference type="PANTHER" id="PTHR46390">
    <property type="entry name" value="MANNOSE-1-PHOSPHATE GUANYLYLTRANSFERASE"/>
    <property type="match status" value="1"/>
</dbReference>
<sequence>MRLCSENLDDMVQIVEILRFLPFRAHSVLRHSIFADFVPSNIPPSDIAPPGLTTCQKFVIGSTRHQHRSIPIPHSCAIRLCHNGAMSSMIDANAQNAQHGEPQDTPGMATERQEPQSLSGRAEANENQDFYAVIPAGGTGTRLWPLSREAKPKFLYDLLGQGRTLIQSTYDRLERVAGRGHVTVSTGWRHVAAIREQLPQLDGNDIFAEPVPRDSTAAICLAAAVLARRHGERVVVGSFAADHVIRGAASFARAVREAVATARAGYVTTIGIAASRPSTAFGYIHQGRSLAADVPEAPSARLVERFVEKPDAATAQAYLSTGEYRWNAGMFVMRADVLLGHLHEYKPRMYDAISAIADAYLTGGDAVDEAMATHWSGIEKIAFDYAVAEPLSVQGGVAMIPGDFGWDDIGDFNSVAALLPSANQQNIKILGDRENVSYIDSAGDVVVPAAGRTIALLGVNDMVVVDTPDALLVAPRARSQEVKNMVAHLRQEGRDELL</sequence>
<feature type="domain" description="Nucleotidyl transferase" evidence="2">
    <location>
        <begin position="132"/>
        <end position="416"/>
    </location>
</feature>
<keyword evidence="4" id="KW-0548">Nucleotidyltransferase</keyword>
<evidence type="ECO:0000313" key="5">
    <source>
        <dbReference type="Proteomes" id="UP000029055"/>
    </source>
</evidence>
<dbReference type="AlphaFoldDB" id="A0A087E025"/>
<name>A0A087E025_9BIFI</name>
<dbReference type="eggNOG" id="COG0836">
    <property type="taxonomic scope" value="Bacteria"/>
</dbReference>
<dbReference type="Pfam" id="PF00483">
    <property type="entry name" value="NTP_transferase"/>
    <property type="match status" value="1"/>
</dbReference>
<dbReference type="STRING" id="77635.BISU_1982"/>
<reference evidence="4 5" key="1">
    <citation type="submission" date="2014-03" db="EMBL/GenBank/DDBJ databases">
        <title>Genomics of Bifidobacteria.</title>
        <authorList>
            <person name="Ventura M."/>
            <person name="Milani C."/>
            <person name="Lugli G.A."/>
        </authorList>
    </citation>
    <scope>NUCLEOTIDE SEQUENCE [LARGE SCALE GENOMIC DNA]</scope>
    <source>
        <strain evidence="4 5">LMG 11597</strain>
    </source>
</reference>
<dbReference type="Gene3D" id="3.90.550.10">
    <property type="entry name" value="Spore Coat Polysaccharide Biosynthesis Protein SpsA, Chain A"/>
    <property type="match status" value="1"/>
</dbReference>
<dbReference type="InterPro" id="IPR005835">
    <property type="entry name" value="NTP_transferase_dom"/>
</dbReference>
<evidence type="ECO:0000256" key="1">
    <source>
        <dbReference type="SAM" id="MobiDB-lite"/>
    </source>
</evidence>
<keyword evidence="5" id="KW-1185">Reference proteome</keyword>
<dbReference type="SUPFAM" id="SSF159283">
    <property type="entry name" value="Guanosine diphospho-D-mannose pyrophosphorylase/mannose-6-phosphate isomerase linker domain"/>
    <property type="match status" value="1"/>
</dbReference>
<dbReference type="CDD" id="cd02509">
    <property type="entry name" value="GDP-M1P_Guanylyltransferase"/>
    <property type="match status" value="1"/>
</dbReference>
<comment type="caution">
    <text evidence="4">The sequence shown here is derived from an EMBL/GenBank/DDBJ whole genome shotgun (WGS) entry which is preliminary data.</text>
</comment>
<evidence type="ECO:0000313" key="4">
    <source>
        <dbReference type="EMBL" id="KFJ01126.1"/>
    </source>
</evidence>
<evidence type="ECO:0000259" key="3">
    <source>
        <dbReference type="Pfam" id="PF22640"/>
    </source>
</evidence>
<dbReference type="GO" id="GO:0004475">
    <property type="term" value="F:mannose-1-phosphate guanylyltransferase (GTP) activity"/>
    <property type="evidence" value="ECO:0007669"/>
    <property type="project" value="UniProtKB-EC"/>
</dbReference>
<dbReference type="EMBL" id="JGZR01000012">
    <property type="protein sequence ID" value="KFJ01126.1"/>
    <property type="molecule type" value="Genomic_DNA"/>
</dbReference>
<dbReference type="InterPro" id="IPR049577">
    <property type="entry name" value="GMPP_N"/>
</dbReference>
<dbReference type="SUPFAM" id="SSF53448">
    <property type="entry name" value="Nucleotide-diphospho-sugar transferases"/>
    <property type="match status" value="1"/>
</dbReference>
<dbReference type="PANTHER" id="PTHR46390:SF1">
    <property type="entry name" value="MANNOSE-1-PHOSPHATE GUANYLYLTRANSFERASE"/>
    <property type="match status" value="1"/>
</dbReference>
<protein>
    <submittedName>
        <fullName evidence="4">Guanylyltransferase</fullName>
        <ecNumber evidence="4">2.7.7.13</ecNumber>
    </submittedName>
</protein>
<dbReference type="InterPro" id="IPR054566">
    <property type="entry name" value="ManC/GMP-like_b-helix"/>
</dbReference>
<evidence type="ECO:0000259" key="2">
    <source>
        <dbReference type="Pfam" id="PF00483"/>
    </source>
</evidence>
<dbReference type="Proteomes" id="UP000029055">
    <property type="component" value="Unassembled WGS sequence"/>
</dbReference>
<dbReference type="GO" id="GO:0009298">
    <property type="term" value="P:GDP-mannose biosynthetic process"/>
    <property type="evidence" value="ECO:0007669"/>
    <property type="project" value="TreeGrafter"/>
</dbReference>
<feature type="domain" description="MannoseP isomerase/GMP-like beta-helix" evidence="3">
    <location>
        <begin position="438"/>
        <end position="489"/>
    </location>
</feature>
<organism evidence="4 5">
    <name type="scientific">Bifidobacterium subtile</name>
    <dbReference type="NCBI Taxonomy" id="77635"/>
    <lineage>
        <taxon>Bacteria</taxon>
        <taxon>Bacillati</taxon>
        <taxon>Actinomycetota</taxon>
        <taxon>Actinomycetes</taxon>
        <taxon>Bifidobacteriales</taxon>
        <taxon>Bifidobacteriaceae</taxon>
        <taxon>Bifidobacterium</taxon>
    </lineage>
</organism>
<gene>
    <name evidence="4" type="ORF">BISU_1982</name>
</gene>
<feature type="region of interest" description="Disordered" evidence="1">
    <location>
        <begin position="96"/>
        <end position="123"/>
    </location>
</feature>
<accession>A0A087E025</accession>
<dbReference type="InterPro" id="IPR029044">
    <property type="entry name" value="Nucleotide-diphossugar_trans"/>
</dbReference>
<keyword evidence="4" id="KW-0808">Transferase</keyword>